<feature type="region of interest" description="Disordered" evidence="2">
    <location>
        <begin position="695"/>
        <end position="718"/>
    </location>
</feature>
<keyword evidence="4" id="KW-1185">Reference proteome</keyword>
<protein>
    <recommendedName>
        <fullName evidence="5">LPXTG-site transpeptidase (Sortase) family protein</fullName>
    </recommendedName>
</protein>
<evidence type="ECO:0000256" key="1">
    <source>
        <dbReference type="ARBA" id="ARBA00022801"/>
    </source>
</evidence>
<evidence type="ECO:0008006" key="5">
    <source>
        <dbReference type="Google" id="ProtNLM"/>
    </source>
</evidence>
<feature type="compositionally biased region" description="Basic and acidic residues" evidence="2">
    <location>
        <begin position="610"/>
        <end position="619"/>
    </location>
</feature>
<dbReference type="InterPro" id="IPR053465">
    <property type="entry name" value="Sortase_Class_E"/>
</dbReference>
<gene>
    <name evidence="3" type="ORF">Van01_18470</name>
</gene>
<organism evidence="3 4">
    <name type="scientific">Micromonospora andamanensis</name>
    <dbReference type="NCBI Taxonomy" id="1287068"/>
    <lineage>
        <taxon>Bacteria</taxon>
        <taxon>Bacillati</taxon>
        <taxon>Actinomycetota</taxon>
        <taxon>Actinomycetes</taxon>
        <taxon>Micromonosporales</taxon>
        <taxon>Micromonosporaceae</taxon>
        <taxon>Micromonospora</taxon>
    </lineage>
</organism>
<name>A0ABQ4HSK2_9ACTN</name>
<feature type="compositionally biased region" description="Low complexity" evidence="2">
    <location>
        <begin position="528"/>
        <end position="542"/>
    </location>
</feature>
<evidence type="ECO:0000313" key="4">
    <source>
        <dbReference type="Proteomes" id="UP000647017"/>
    </source>
</evidence>
<proteinExistence type="predicted"/>
<dbReference type="NCBIfam" id="NF033747">
    <property type="entry name" value="class_E_sortase"/>
    <property type="match status" value="1"/>
</dbReference>
<dbReference type="Pfam" id="PF04203">
    <property type="entry name" value="Sortase"/>
    <property type="match status" value="1"/>
</dbReference>
<evidence type="ECO:0000256" key="2">
    <source>
        <dbReference type="SAM" id="MobiDB-lite"/>
    </source>
</evidence>
<feature type="compositionally biased region" description="Low complexity" evidence="2">
    <location>
        <begin position="391"/>
        <end position="404"/>
    </location>
</feature>
<feature type="compositionally biased region" description="Basic and acidic residues" evidence="2">
    <location>
        <begin position="1"/>
        <end position="13"/>
    </location>
</feature>
<accession>A0ABQ4HSK2</accession>
<feature type="compositionally biased region" description="Low complexity" evidence="2">
    <location>
        <begin position="337"/>
        <end position="348"/>
    </location>
</feature>
<dbReference type="InterPro" id="IPR042003">
    <property type="entry name" value="Sortase_E"/>
</dbReference>
<dbReference type="InterPro" id="IPR005754">
    <property type="entry name" value="Sortase"/>
</dbReference>
<comment type="caution">
    <text evidence="3">The sequence shown here is derived from an EMBL/GenBank/DDBJ whole genome shotgun (WGS) entry which is preliminary data.</text>
</comment>
<dbReference type="NCBIfam" id="TIGR01076">
    <property type="entry name" value="sortase_fam"/>
    <property type="match status" value="1"/>
</dbReference>
<dbReference type="InterPro" id="IPR023365">
    <property type="entry name" value="Sortase_dom-sf"/>
</dbReference>
<feature type="compositionally biased region" description="Pro residues" evidence="2">
    <location>
        <begin position="349"/>
        <end position="376"/>
    </location>
</feature>
<evidence type="ECO:0000313" key="3">
    <source>
        <dbReference type="EMBL" id="GIJ08633.1"/>
    </source>
</evidence>
<feature type="compositionally biased region" description="Low complexity" evidence="2">
    <location>
        <begin position="698"/>
        <end position="718"/>
    </location>
</feature>
<keyword evidence="1" id="KW-0378">Hydrolase</keyword>
<dbReference type="SUPFAM" id="SSF63817">
    <property type="entry name" value="Sortase"/>
    <property type="match status" value="1"/>
</dbReference>
<dbReference type="CDD" id="cd05830">
    <property type="entry name" value="Sortase_E"/>
    <property type="match status" value="1"/>
</dbReference>
<feature type="region of interest" description="Disordered" evidence="2">
    <location>
        <begin position="1"/>
        <end position="627"/>
    </location>
</feature>
<dbReference type="Proteomes" id="UP000647017">
    <property type="component" value="Unassembled WGS sequence"/>
</dbReference>
<feature type="compositionally biased region" description="Polar residues" evidence="2">
    <location>
        <begin position="323"/>
        <end position="332"/>
    </location>
</feature>
<dbReference type="EMBL" id="BOOZ01000007">
    <property type="protein sequence ID" value="GIJ08633.1"/>
    <property type="molecule type" value="Genomic_DNA"/>
</dbReference>
<dbReference type="Gene3D" id="2.40.260.10">
    <property type="entry name" value="Sortase"/>
    <property type="match status" value="1"/>
</dbReference>
<feature type="compositionally biased region" description="Low complexity" evidence="2">
    <location>
        <begin position="48"/>
        <end position="63"/>
    </location>
</feature>
<reference evidence="3 4" key="1">
    <citation type="submission" date="2021-01" db="EMBL/GenBank/DDBJ databases">
        <title>Whole genome shotgun sequence of Verrucosispora andamanensis NBRC 109075.</title>
        <authorList>
            <person name="Komaki H."/>
            <person name="Tamura T."/>
        </authorList>
    </citation>
    <scope>NUCLEOTIDE SEQUENCE [LARGE SCALE GENOMIC DNA]</scope>
    <source>
        <strain evidence="3 4">NBRC 109075</strain>
    </source>
</reference>
<dbReference type="RefSeq" id="WP_239098957.1">
    <property type="nucleotide sequence ID" value="NZ_BOOZ01000007.1"/>
</dbReference>
<feature type="compositionally biased region" description="Low complexity" evidence="2">
    <location>
        <begin position="88"/>
        <end position="128"/>
    </location>
</feature>
<sequence>MSPHSDGRHRDQTDEPTAFLPKVDRPESTSARTAGAWPDPVLPTRSGPSQAPHDPPQAAAPRPTDQAPAGGRAPDGQRPTNSGRFDGAAEASSPAGSGRWDTPPAADPTPRTTAAPAAPSGWNAAPGPERAGTPPVDRRAASGQEQPIAPAGRWDTASPTDHRANQWDAPASTGRTANQWDPAPGTPRAADLSRQANQWDAAPEPGRGAAGQQQSAGNNDQWHGVPLPSGQPDIPVGPTPWRGAFQPSRGAGDTAQPGNAQPGSADAGHAGPGDPGVTRAPGQPGRTAPADPAARLGTGAANGTPPPWPGAQPSGPTGAAPASSGTTWPNGQPTKPPAGAAQPAALRPAMPPPGQSAQPSQPPPQFGAPYGEPAPRPGSGSAGPAAPTPQAPRTGSGQPATAAPAPHPPRPDSGQVGPAAAGPYAPHLGPASTSGPAAQPAPPGRSGPNGPAAQPPHLGQAGQDGRTLPAKPAPGQGDWAGEGPTALIPKVGDLAGPAAGSRGTEPARASQATNGQPGTGPATDRPVTPAGPAPGQQARPTAVDQPTAPGQPAAPSRAADPGATAVIPAVTGARSSGSPVLDSTALMGAVPRPPKVDEPSDGADQPAEAPKPRRGDRVVQLRPHQTGEGYKSVYSELTRPSLWSRVRTGLRFSGELLITFGLVVLLFAGYEIWGKSAIVDAHQGELSEQLAQAWAPEPATDPTVSASASPSAKPKPAVQGTPIAGLYIPKFDKEWIVVEGVGQKDIRYAPGHYPDSAGPGQVGNFSVAGHRNRATFWRLDELREGDPILVEGRNDWYVYQVTESLIVKPTQVEVVAPVPGRPGEKPTKRMLTLTTCNPKFDNYERLIIHAELTRTQPKAEGRPAELGT</sequence>